<dbReference type="GeneID" id="105223130"/>
<feature type="compositionally biased region" description="Low complexity" evidence="1">
    <location>
        <begin position="627"/>
        <end position="644"/>
    </location>
</feature>
<dbReference type="InterPro" id="IPR052828">
    <property type="entry name" value="NELF-A_domain"/>
</dbReference>
<dbReference type="GO" id="GO:0034244">
    <property type="term" value="P:negative regulation of transcription elongation by RNA polymerase II"/>
    <property type="evidence" value="ECO:0007669"/>
    <property type="project" value="TreeGrafter"/>
</dbReference>
<feature type="compositionally biased region" description="Polar residues" evidence="1">
    <location>
        <begin position="232"/>
        <end position="245"/>
    </location>
</feature>
<feature type="region of interest" description="Disordered" evidence="1">
    <location>
        <begin position="658"/>
        <end position="680"/>
    </location>
</feature>
<feature type="compositionally biased region" description="Basic and acidic residues" evidence="1">
    <location>
        <begin position="276"/>
        <end position="288"/>
    </location>
</feature>
<evidence type="ECO:0000259" key="2">
    <source>
        <dbReference type="PROSITE" id="PS51838"/>
    </source>
</evidence>
<feature type="compositionally biased region" description="Low complexity" evidence="1">
    <location>
        <begin position="670"/>
        <end position="680"/>
    </location>
</feature>
<dbReference type="InterPro" id="IPR056557">
    <property type="entry name" value="NELF-A_N"/>
</dbReference>
<feature type="region of interest" description="Disordered" evidence="1">
    <location>
        <begin position="866"/>
        <end position="887"/>
    </location>
</feature>
<dbReference type="PANTHER" id="PTHR13328:SF4">
    <property type="entry name" value="NEGATIVE ELONGATION FACTOR A"/>
    <property type="match status" value="1"/>
</dbReference>
<dbReference type="Proteomes" id="UP001652620">
    <property type="component" value="Chromosome 2"/>
</dbReference>
<proteinExistence type="predicted"/>
<name>A0A6I9UWY0_BACDO</name>
<feature type="region of interest" description="Disordered" evidence="1">
    <location>
        <begin position="712"/>
        <end position="743"/>
    </location>
</feature>
<evidence type="ECO:0000313" key="3">
    <source>
        <dbReference type="Proteomes" id="UP001652620"/>
    </source>
</evidence>
<dbReference type="PANTHER" id="PTHR13328">
    <property type="entry name" value="NEGATIVE ELONGATION FACTOR A NELF-A"/>
    <property type="match status" value="1"/>
</dbReference>
<dbReference type="PROSITE" id="PS51838">
    <property type="entry name" value="HDAG"/>
    <property type="match status" value="1"/>
</dbReference>
<gene>
    <name evidence="4" type="primary">LOC105223130</name>
</gene>
<dbReference type="KEGG" id="bdr:105223130"/>
<keyword evidence="4" id="KW-0251">Elongation factor</keyword>
<accession>A0A6I9UWY0</accession>
<feature type="compositionally biased region" description="Polar residues" evidence="1">
    <location>
        <begin position="712"/>
        <end position="722"/>
    </location>
</feature>
<feature type="domain" description="HDAg" evidence="2">
    <location>
        <begin position="89"/>
        <end position="258"/>
    </location>
</feature>
<dbReference type="FunCoup" id="A0A6I9UWY0">
    <property type="interactions" value="1761"/>
</dbReference>
<feature type="region of interest" description="Disordered" evidence="1">
    <location>
        <begin position="621"/>
        <end position="644"/>
    </location>
</feature>
<keyword evidence="3" id="KW-1185">Reference proteome</keyword>
<feature type="compositionally biased region" description="Low complexity" evidence="1">
    <location>
        <begin position="723"/>
        <end position="742"/>
    </location>
</feature>
<evidence type="ECO:0000256" key="1">
    <source>
        <dbReference type="SAM" id="MobiDB-lite"/>
    </source>
</evidence>
<evidence type="ECO:0000313" key="4">
    <source>
        <dbReference type="RefSeq" id="XP_011199061.2"/>
    </source>
</evidence>
<feature type="compositionally biased region" description="Low complexity" evidence="1">
    <location>
        <begin position="289"/>
        <end position="298"/>
    </location>
</feature>
<feature type="compositionally biased region" description="Low complexity" evidence="1">
    <location>
        <begin position="1173"/>
        <end position="1188"/>
    </location>
</feature>
<dbReference type="Pfam" id="PF23553">
    <property type="entry name" value="NELF-A_N"/>
    <property type="match status" value="1"/>
</dbReference>
<dbReference type="GO" id="GO:0032021">
    <property type="term" value="C:NELF complex"/>
    <property type="evidence" value="ECO:0007669"/>
    <property type="project" value="TreeGrafter"/>
</dbReference>
<organism evidence="3 4">
    <name type="scientific">Bactrocera dorsalis</name>
    <name type="common">Oriental fruit fly</name>
    <name type="synonym">Dacus dorsalis</name>
    <dbReference type="NCBI Taxonomy" id="27457"/>
    <lineage>
        <taxon>Eukaryota</taxon>
        <taxon>Metazoa</taxon>
        <taxon>Ecdysozoa</taxon>
        <taxon>Arthropoda</taxon>
        <taxon>Hexapoda</taxon>
        <taxon>Insecta</taxon>
        <taxon>Pterygota</taxon>
        <taxon>Neoptera</taxon>
        <taxon>Endopterygota</taxon>
        <taxon>Diptera</taxon>
        <taxon>Brachycera</taxon>
        <taxon>Muscomorpha</taxon>
        <taxon>Tephritoidea</taxon>
        <taxon>Tephritidae</taxon>
        <taxon>Bactrocera</taxon>
        <taxon>Bactrocera</taxon>
    </lineage>
</organism>
<protein>
    <submittedName>
        <fullName evidence="4">Negative elongation factor A</fullName>
    </submittedName>
</protein>
<sequence length="1316" mass="143675">MANVRDSDTSLWLHNKLGTSNDSWISGSICSQLNKEVLRNIKECFPDLQTQVKLKLLLSFFHIPRRLVEEWKVELEEVIEVAGLDSELWVSMLAETMKTFPATSSLNTEISEYEDTRPIFTDMVNDLRKLVSKHSDLGMLPLECLYLNKNALVSVVGQQPNPVKHFTIKRKPKSANLRTELLHKSADAQSSLKKSSAPTIPLRSRGMPRKMTDTTPLKGIPSRVPSLGFRTPNVSGAPQRPNLSRTPAGRKDGGIKLIELSEQPLGYAAAKKRKREQQLEEQQKKQEQKQIATAAQAENTSPLATSPTQTSGASNAIGGATTPSSTTTVEIKTEVGASLNQSSSIDDMLTDSKDNVLTTKIEPSTPEYAQSLSYTQPTSPKLVESKPQIKSIDIPSTCVANSILTSTSTATIATPTKVSSMSTQTQTQIRTPTQTQVNNNSNNLNHGHKRIKQEIEIKSEEILMPPNIKVEKIEPQTQPTLLTQQLPQTPTRLQQRIIIQQQKTPQQQPLQAQQQTMQQQTTQHVLIRAAPQQQKQTLSGLTLSGSGTTVTRQKINTTNTSPTNANTMIKMEKLDIKPITTKSPVSNTTMSTNIYTQQQLRQTNNPLANLPNNISVKITSTKSPKAQSIPQQSVQQQQQQQQQPILINSSTPVIISSTAAPVSRPKQLVSSGTSTTTTAQSIKSMPLSQLKTAANSGPVIISQTIIQPAKRTANSATNLQAHQQQQQQQQHTHIQQSTIQQSVSTSNTPTQYILTTSATQPQQQQQQQLQTATMPTLTSFARPTQQNTTTLYQTGASANPQTPTKILLKTSPSGVMMTPVRQQQTSNTNSGNPPPLIATSSTQQHQQPTLLNIQNVQLPNRPVTIQPASQAAQQQHMQAQLQQQQPQHTIVSNTSATQQPKLTQVLVQSTNPAGVGGSVGNVGGVSVGNANANMKNKTIILTQKGVILRNIGGDMYQQIPISNMSGLQGLNTSAGTTLMTTSTGGPPSLVKTTPTGVQTAQTIQLQQQSGNQAKQQQHIPTLIPTNTLSSQHMIVQQPTQTNLINAPTQQTIIRPVISNVQGNSLTTLPQGLTLIQRPGQQPQFVQVQTANNSTGVGQQQQTQIQRTIITQPSQQQQQQMRPQQIVLQHKTQPQQRIITTAQTASGQPQQIQIQQGASTANMPRATHIVQVTQQAQQQQQPQAQQAPQRKGLSLSNEHVHKAHEMFRKANRVSRPDKALILGFMAGMRENPRPNSENVIVIKLGETEEKVQQEDGSTALCLVESHIRLDYNTGEWKTFQNYRRLDQSVQGQGVDGSANGGTGGAGGVMQAQNSVVI</sequence>
<dbReference type="InterPro" id="IPR037517">
    <property type="entry name" value="HDAG_dom"/>
</dbReference>
<feature type="compositionally biased region" description="Polar residues" evidence="1">
    <location>
        <begin position="299"/>
        <end position="314"/>
    </location>
</feature>
<feature type="compositionally biased region" description="Polar residues" evidence="1">
    <location>
        <begin position="187"/>
        <end position="198"/>
    </location>
</feature>
<feature type="region of interest" description="Disordered" evidence="1">
    <location>
        <begin position="185"/>
        <end position="255"/>
    </location>
</feature>
<reference evidence="4" key="2">
    <citation type="submission" date="2025-08" db="UniProtKB">
        <authorList>
            <consortium name="RefSeq"/>
        </authorList>
    </citation>
    <scope>IDENTIFICATION</scope>
    <source>
        <tissue evidence="4">Adult</tissue>
    </source>
</reference>
<feature type="region of interest" description="Disordered" evidence="1">
    <location>
        <begin position="1172"/>
        <end position="1193"/>
    </location>
</feature>
<dbReference type="RefSeq" id="XP_011199061.2">
    <property type="nucleotide sequence ID" value="XM_011200759.4"/>
</dbReference>
<feature type="region of interest" description="Disordered" evidence="1">
    <location>
        <begin position="268"/>
        <end position="328"/>
    </location>
</feature>
<dbReference type="GO" id="GO:0003746">
    <property type="term" value="F:translation elongation factor activity"/>
    <property type="evidence" value="ECO:0007669"/>
    <property type="project" value="UniProtKB-KW"/>
</dbReference>
<dbReference type="InParanoid" id="A0A6I9UWY0"/>
<reference evidence="3" key="1">
    <citation type="submission" date="2025-05" db="UniProtKB">
        <authorList>
            <consortium name="RefSeq"/>
        </authorList>
    </citation>
    <scope>NUCLEOTIDE SEQUENCE [LARGE SCALE GENOMIC DNA]</scope>
</reference>
<keyword evidence="4" id="KW-0648">Protein biosynthesis</keyword>
<dbReference type="OrthoDB" id="2135488at2759"/>